<evidence type="ECO:0000313" key="3">
    <source>
        <dbReference type="Proteomes" id="UP000499080"/>
    </source>
</evidence>
<gene>
    <name evidence="2" type="ORF">AVEN_123520_1</name>
</gene>
<dbReference type="EMBL" id="BGPR01010502">
    <property type="protein sequence ID" value="GBN46514.1"/>
    <property type="molecule type" value="Genomic_DNA"/>
</dbReference>
<feature type="region of interest" description="Disordered" evidence="1">
    <location>
        <begin position="86"/>
        <end position="112"/>
    </location>
</feature>
<accession>A0A4Y2P550</accession>
<reference evidence="2 3" key="1">
    <citation type="journal article" date="2019" name="Sci. Rep.">
        <title>Orb-weaving spider Araneus ventricosus genome elucidates the spidroin gene catalogue.</title>
        <authorList>
            <person name="Kono N."/>
            <person name="Nakamura H."/>
            <person name="Ohtoshi R."/>
            <person name="Moran D.A.P."/>
            <person name="Shinohara A."/>
            <person name="Yoshida Y."/>
            <person name="Fujiwara M."/>
            <person name="Mori M."/>
            <person name="Tomita M."/>
            <person name="Arakawa K."/>
        </authorList>
    </citation>
    <scope>NUCLEOTIDE SEQUENCE [LARGE SCALE GENOMIC DNA]</scope>
</reference>
<dbReference type="AlphaFoldDB" id="A0A4Y2P550"/>
<dbReference type="Proteomes" id="UP000499080">
    <property type="component" value="Unassembled WGS sequence"/>
</dbReference>
<dbReference type="OrthoDB" id="10452206at2759"/>
<name>A0A4Y2P550_ARAVE</name>
<feature type="compositionally biased region" description="Polar residues" evidence="1">
    <location>
        <begin position="86"/>
        <end position="103"/>
    </location>
</feature>
<evidence type="ECO:0000256" key="1">
    <source>
        <dbReference type="SAM" id="MobiDB-lite"/>
    </source>
</evidence>
<evidence type="ECO:0000313" key="2">
    <source>
        <dbReference type="EMBL" id="GBN46514.1"/>
    </source>
</evidence>
<protein>
    <submittedName>
        <fullName evidence="2">Uncharacterized protein</fullName>
    </submittedName>
</protein>
<comment type="caution">
    <text evidence="2">The sequence shown here is derived from an EMBL/GenBank/DDBJ whole genome shotgun (WGS) entry which is preliminary data.</text>
</comment>
<sequence length="112" mass="13151">MIKAKTHVETLRWFFRNTPSRQIESSIAETTLLSADLKWIVFDYTVKKFTRTRIDECSGRLSRAVRILEGTLTHLLDHRIEKSPSFRKQTNHFRQQQSKQASQEPGCCLRSQ</sequence>
<organism evidence="2 3">
    <name type="scientific">Araneus ventricosus</name>
    <name type="common">Orbweaver spider</name>
    <name type="synonym">Epeira ventricosa</name>
    <dbReference type="NCBI Taxonomy" id="182803"/>
    <lineage>
        <taxon>Eukaryota</taxon>
        <taxon>Metazoa</taxon>
        <taxon>Ecdysozoa</taxon>
        <taxon>Arthropoda</taxon>
        <taxon>Chelicerata</taxon>
        <taxon>Arachnida</taxon>
        <taxon>Araneae</taxon>
        <taxon>Araneomorphae</taxon>
        <taxon>Entelegynae</taxon>
        <taxon>Araneoidea</taxon>
        <taxon>Araneidae</taxon>
        <taxon>Araneus</taxon>
    </lineage>
</organism>
<proteinExistence type="predicted"/>
<keyword evidence="3" id="KW-1185">Reference proteome</keyword>